<feature type="compositionally biased region" description="Low complexity" evidence="1">
    <location>
        <begin position="20"/>
        <end position="29"/>
    </location>
</feature>
<accession>A0A0D0BWE6</accession>
<feature type="compositionally biased region" description="Polar residues" evidence="1">
    <location>
        <begin position="51"/>
        <end position="61"/>
    </location>
</feature>
<protein>
    <submittedName>
        <fullName evidence="2">Uncharacterized protein</fullName>
    </submittedName>
</protein>
<sequence>MNNPGYGQNPFANPPPPPRQQQQQQQQPYSLPPSSYPQSNYGEREALNDPYASQNSSTTRLAGSPGYYDHWPRLQPSICFLRRLSF</sequence>
<proteinExistence type="predicted"/>
<reference evidence="2 3" key="1">
    <citation type="submission" date="2014-04" db="EMBL/GenBank/DDBJ databases">
        <title>Evolutionary Origins and Diversification of the Mycorrhizal Mutualists.</title>
        <authorList>
            <consortium name="DOE Joint Genome Institute"/>
            <consortium name="Mycorrhizal Genomics Consortium"/>
            <person name="Kohler A."/>
            <person name="Kuo A."/>
            <person name="Nagy L.G."/>
            <person name="Floudas D."/>
            <person name="Copeland A."/>
            <person name="Barry K.W."/>
            <person name="Cichocki N."/>
            <person name="Veneault-Fourrey C."/>
            <person name="LaButti K."/>
            <person name="Lindquist E.A."/>
            <person name="Lipzen A."/>
            <person name="Lundell T."/>
            <person name="Morin E."/>
            <person name="Murat C."/>
            <person name="Riley R."/>
            <person name="Ohm R."/>
            <person name="Sun H."/>
            <person name="Tunlid A."/>
            <person name="Henrissat B."/>
            <person name="Grigoriev I.V."/>
            <person name="Hibbett D.S."/>
            <person name="Martin F."/>
        </authorList>
    </citation>
    <scope>NUCLEOTIDE SEQUENCE [LARGE SCALE GENOMIC DNA]</scope>
    <source>
        <strain evidence="2 3">FD-317 M1</strain>
    </source>
</reference>
<organism evidence="2 3">
    <name type="scientific">Collybiopsis luxurians FD-317 M1</name>
    <dbReference type="NCBI Taxonomy" id="944289"/>
    <lineage>
        <taxon>Eukaryota</taxon>
        <taxon>Fungi</taxon>
        <taxon>Dikarya</taxon>
        <taxon>Basidiomycota</taxon>
        <taxon>Agaricomycotina</taxon>
        <taxon>Agaricomycetes</taxon>
        <taxon>Agaricomycetidae</taxon>
        <taxon>Agaricales</taxon>
        <taxon>Marasmiineae</taxon>
        <taxon>Omphalotaceae</taxon>
        <taxon>Collybiopsis</taxon>
        <taxon>Collybiopsis luxurians</taxon>
    </lineage>
</organism>
<evidence type="ECO:0000313" key="3">
    <source>
        <dbReference type="Proteomes" id="UP000053593"/>
    </source>
</evidence>
<dbReference type="Proteomes" id="UP000053593">
    <property type="component" value="Unassembled WGS sequence"/>
</dbReference>
<dbReference type="AlphaFoldDB" id="A0A0D0BWE6"/>
<evidence type="ECO:0000256" key="1">
    <source>
        <dbReference type="SAM" id="MobiDB-lite"/>
    </source>
</evidence>
<name>A0A0D0BWE6_9AGAR</name>
<keyword evidence="3" id="KW-1185">Reference proteome</keyword>
<feature type="region of interest" description="Disordered" evidence="1">
    <location>
        <begin position="1"/>
        <end position="70"/>
    </location>
</feature>
<dbReference type="HOGENOM" id="CLU_2498095_0_0_1"/>
<dbReference type="EMBL" id="KN834778">
    <property type="protein sequence ID" value="KIK59916.1"/>
    <property type="molecule type" value="Genomic_DNA"/>
</dbReference>
<evidence type="ECO:0000313" key="2">
    <source>
        <dbReference type="EMBL" id="KIK59916.1"/>
    </source>
</evidence>
<gene>
    <name evidence="2" type="ORF">GYMLUDRAFT_666932</name>
</gene>